<reference evidence="1" key="1">
    <citation type="submission" date="2023-01" db="EMBL/GenBank/DDBJ databases">
        <title>Human gut microbiome strain richness.</title>
        <authorList>
            <person name="Chen-Liaw A."/>
        </authorList>
    </citation>
    <scope>NUCLEOTIDE SEQUENCE</scope>
    <source>
        <strain evidence="1">D54st1_D6_D54t1_190329</strain>
    </source>
</reference>
<accession>A0AAW6AKS0</accession>
<sequence>MDKGEMKAGAARVAINLEDVLPFDGFDALRHEIFARAFVVEGMGRRACILSLEVTSIAPALLVDLREVVKDVSNCDGAFSWVVPTHTFSAPHVRTPGHLADTDARDRNERYRAALIAATRAAVEQAVAGIRSVTLASAEGYCPVNVNRDIETPAGWWLGVDPKGFADHAMPILVARDAEGGLVAMLATADVQSSVLDGSHDSQGKRLVSGDLFGFAAMALERELGGVVLLLPGAAGDQSPAERAVTVAFDSTGAKQTLDAHESGYRMLHRQGRAMSDALIEAVRAAREDDAIGVDARTVDVLLPAQTRADFCSLAPHRTYGFHAAGEQRTRVYLLRLGNVEFVGIQPEVSSSFGAAVRAARFCPVLFATLVNGGQKYLPAPDAYEKITYEAMNSGFAAGSHERLLQTILAALNAA</sequence>
<name>A0AAW6AKS0_9ACTN</name>
<dbReference type="RefSeq" id="WP_195443835.1">
    <property type="nucleotide sequence ID" value="NZ_JADNJQ010000001.1"/>
</dbReference>
<evidence type="ECO:0000313" key="2">
    <source>
        <dbReference type="Proteomes" id="UP001212741"/>
    </source>
</evidence>
<evidence type="ECO:0000313" key="1">
    <source>
        <dbReference type="EMBL" id="MDB1839179.1"/>
    </source>
</evidence>
<comment type="caution">
    <text evidence="1">The sequence shown here is derived from an EMBL/GenBank/DDBJ whole genome shotgun (WGS) entry which is preliminary data.</text>
</comment>
<dbReference type="Proteomes" id="UP001212741">
    <property type="component" value="Unassembled WGS sequence"/>
</dbReference>
<dbReference type="AlphaFoldDB" id="A0AAW6AKS0"/>
<gene>
    <name evidence="1" type="ORF">PMW86_06195</name>
</gene>
<dbReference type="EMBL" id="JAQLEC010000019">
    <property type="protein sequence ID" value="MDB1839179.1"/>
    <property type="molecule type" value="Genomic_DNA"/>
</dbReference>
<evidence type="ECO:0008006" key="3">
    <source>
        <dbReference type="Google" id="ProtNLM"/>
    </source>
</evidence>
<proteinExistence type="predicted"/>
<protein>
    <recommendedName>
        <fullName evidence="3">Neutral/alkaline non-lysosomal ceramidase N-terminal domain-containing protein</fullName>
    </recommendedName>
</protein>
<organism evidence="1 2">
    <name type="scientific">Collinsella aerofaciens</name>
    <dbReference type="NCBI Taxonomy" id="74426"/>
    <lineage>
        <taxon>Bacteria</taxon>
        <taxon>Bacillati</taxon>
        <taxon>Actinomycetota</taxon>
        <taxon>Coriobacteriia</taxon>
        <taxon>Coriobacteriales</taxon>
        <taxon>Coriobacteriaceae</taxon>
        <taxon>Collinsella</taxon>
    </lineage>
</organism>